<evidence type="ECO:0000259" key="12">
    <source>
        <dbReference type="Pfam" id="PF26252"/>
    </source>
</evidence>
<reference evidence="14 15" key="1">
    <citation type="journal article" date="2024" name="Plant Biotechnol. J.">
        <title>Dendrobium thyrsiflorum genome and its molecular insights into genes involved in important horticultural traits.</title>
        <authorList>
            <person name="Chen B."/>
            <person name="Wang J.Y."/>
            <person name="Zheng P.J."/>
            <person name="Li K.L."/>
            <person name="Liang Y.M."/>
            <person name="Chen X.F."/>
            <person name="Zhang C."/>
            <person name="Zhao X."/>
            <person name="He X."/>
            <person name="Zhang G.Q."/>
            <person name="Liu Z.J."/>
            <person name="Xu Q."/>
        </authorList>
    </citation>
    <scope>NUCLEOTIDE SEQUENCE [LARGE SCALE GENOMIC DNA]</scope>
    <source>
        <strain evidence="14">GZMU011</strain>
    </source>
</reference>
<dbReference type="AlphaFoldDB" id="A0ABD0VMG6"/>
<sequence length="1199" mass="135622">MGSLRHADVVRDPRDELVVTQVSFGGFEDSVDAKNLAEFLEQHAGVIWRCRVKKTWSPPDFFPNFTAFSSARRRPSADESVAKVITPHAFVHFAHAKAAKRAISAAGRSGLILDGRVLRANSGAESAQRAQRRRNIDPFKFSSVGVELGTLFSRDEFWIAWKCPSGEFIVDPFDGLCQILFSQEVPFSRKDTNETLVIKCDIKVQFLVRDLDDVKFWKDEAPFALLLHFSSAPLVFYRTADDDIHESVPFSLLDDEDPWIRTTDFTASGAIGRCSVFRILLSPRFGPRLERALVYLRDHRIPESRPMKPLRVCEEPDFGVPFSDHFLCIQAMKGISFGTLFMVNAVLHKGISNQFQLNDKIFNLLRTHSDSLNDAALRHIWAYKHPIFNTYQRLKLVQDWLSRNPKMVKGPRVADGTMEIRRLIITPTKAHCLPPEVELSNRVLRHYRDVQDRFLRVSFTDEAMHRLNSSVLNYYVAPIVRDITSNGYPQKTTVFRRIKSILNDGFNLCGRKYSFLAFSSNQLRDQSAWFFADHKNITADSIRKWMGRFSNKNVAKCAARMGQCFSSTYATVKVLPNEVDSDLEDIERNGFVFSDGIGKITPELGMEVAEILSLLDNPPSAYQIRYAGCKGVVAVWPGKDDGIRLSLRPSMNKFDSGHNVLEIVSWTRFQPGFLNRQIVTLLSSLDVPDIVFSRMQEEMISKLEHILVDTNVALEVLTTSCLEQGNTAAMMLAAGFKPQTEPHLKDMLLCVRAAQLRDLLLKARIFVRNGRWLMGCLDELGILEQGQCFIQASTPSLENCFSKHGSRFLATKKEKKIVVGTVAVAKNPCLHPGDVRILEAVDIPELHHLVDCLVFPQKGERPHSNEASGSDLDGDLYFVTWEPNLIPPSKKSWAPMDYTPAQEKLQPRSVTHRDVIEFFVKNMVSENLGVICNAHVVHADLSELGAMDEKCIELAELAALAVDFPKTGQMVSMPSSLKPKLYPDFMEKHEHQSYKSEKILGRLYRAIKNASNESLMHPEFTFSYENIPYDQDLEVPGASEYLAAAWDSKCLYDSHINALLGQYGITAEAEIVIGQISSLPKLNSRKQGDMKEKIKNSYEALHREFRKVFETLEAYDLELSGEEKDLLFERKASAWYQVTYHPDWVQKSAERRGPDGSEVPPRLSFAWIAADYLSGLKLKGREGERERSDDDAGAVMLVA</sequence>
<evidence type="ECO:0000313" key="15">
    <source>
        <dbReference type="Proteomes" id="UP001552299"/>
    </source>
</evidence>
<evidence type="ECO:0000256" key="5">
    <source>
        <dbReference type="ARBA" id="ARBA00022884"/>
    </source>
</evidence>
<dbReference type="InterPro" id="IPR057298">
    <property type="entry name" value="RDR6-like_RBD"/>
</dbReference>
<evidence type="ECO:0000259" key="11">
    <source>
        <dbReference type="Pfam" id="PF24577"/>
    </source>
</evidence>
<comment type="similarity">
    <text evidence="1 8">Belongs to the RdRP family.</text>
</comment>
<protein>
    <recommendedName>
        <fullName evidence="8">RNA-dependent RNA polymerase</fullName>
        <ecNumber evidence="8">2.7.7.48</ecNumber>
    </recommendedName>
</protein>
<feature type="domain" description="RDRP C-terminal head" evidence="13">
    <location>
        <begin position="1028"/>
        <end position="1186"/>
    </location>
</feature>
<dbReference type="EC" id="2.7.7.48" evidence="8"/>
<dbReference type="Pfam" id="PF26252">
    <property type="entry name" value="RdRP_helical"/>
    <property type="match status" value="1"/>
</dbReference>
<name>A0ABD0VMG6_DENTH</name>
<dbReference type="InterPro" id="IPR057596">
    <property type="entry name" value="RDRP_core"/>
</dbReference>
<evidence type="ECO:0000256" key="3">
    <source>
        <dbReference type="ARBA" id="ARBA00022679"/>
    </source>
</evidence>
<comment type="function">
    <text evidence="8">Probably involved in the RNA silencing pathway and required for the generation of small interfering RNAs (siRNAs).</text>
</comment>
<keyword evidence="2 8" id="KW-0696">RNA-directed RNA polymerase</keyword>
<dbReference type="GO" id="GO:0003968">
    <property type="term" value="F:RNA-directed RNA polymerase activity"/>
    <property type="evidence" value="ECO:0007669"/>
    <property type="project" value="UniProtKB-KW"/>
</dbReference>
<evidence type="ECO:0000259" key="9">
    <source>
        <dbReference type="Pfam" id="PF05183"/>
    </source>
</evidence>
<comment type="catalytic activity">
    <reaction evidence="7 8">
        <text>RNA(n) + a ribonucleoside 5'-triphosphate = RNA(n+1) + diphosphate</text>
        <dbReference type="Rhea" id="RHEA:21248"/>
        <dbReference type="Rhea" id="RHEA-COMP:14527"/>
        <dbReference type="Rhea" id="RHEA-COMP:17342"/>
        <dbReference type="ChEBI" id="CHEBI:33019"/>
        <dbReference type="ChEBI" id="CHEBI:61557"/>
        <dbReference type="ChEBI" id="CHEBI:140395"/>
        <dbReference type="EC" id="2.7.7.48"/>
    </reaction>
</comment>
<dbReference type="InterPro" id="IPR058751">
    <property type="entry name" value="RDRP_helical"/>
</dbReference>
<dbReference type="Pfam" id="PF24577">
    <property type="entry name" value="RDR6_2nd"/>
    <property type="match status" value="1"/>
</dbReference>
<feature type="domain" description="RNA-dependent RNA polymerase 6-like RNA-binding" evidence="10">
    <location>
        <begin position="16"/>
        <end position="121"/>
    </location>
</feature>
<organism evidence="14 15">
    <name type="scientific">Dendrobium thyrsiflorum</name>
    <name type="common">Pinecone-like raceme dendrobium</name>
    <name type="synonym">Orchid</name>
    <dbReference type="NCBI Taxonomy" id="117978"/>
    <lineage>
        <taxon>Eukaryota</taxon>
        <taxon>Viridiplantae</taxon>
        <taxon>Streptophyta</taxon>
        <taxon>Embryophyta</taxon>
        <taxon>Tracheophyta</taxon>
        <taxon>Spermatophyta</taxon>
        <taxon>Magnoliopsida</taxon>
        <taxon>Liliopsida</taxon>
        <taxon>Asparagales</taxon>
        <taxon>Orchidaceae</taxon>
        <taxon>Epidendroideae</taxon>
        <taxon>Malaxideae</taxon>
        <taxon>Dendrobiinae</taxon>
        <taxon>Dendrobium</taxon>
    </lineage>
</organism>
<comment type="caution">
    <text evidence="14">The sequence shown here is derived from an EMBL/GenBank/DDBJ whole genome shotgun (WGS) entry which is preliminary data.</text>
</comment>
<dbReference type="EMBL" id="JANQDX010000004">
    <property type="protein sequence ID" value="KAL0925823.1"/>
    <property type="molecule type" value="Genomic_DNA"/>
</dbReference>
<keyword evidence="5 8" id="KW-0694">RNA-binding</keyword>
<feature type="domain" description="RNA-dependent RNA polymerase 6-like second" evidence="11">
    <location>
        <begin position="140"/>
        <end position="301"/>
    </location>
</feature>
<dbReference type="InterPro" id="IPR007855">
    <property type="entry name" value="RDRP"/>
</dbReference>
<keyword evidence="4 8" id="KW-0548">Nucleotidyltransferase</keyword>
<dbReference type="PANTHER" id="PTHR23079:SF18">
    <property type="entry name" value="RNA-DEPENDENT RNA POLYMERASE 6"/>
    <property type="match status" value="1"/>
</dbReference>
<keyword evidence="15" id="KW-1185">Reference proteome</keyword>
<evidence type="ECO:0000259" key="10">
    <source>
        <dbReference type="Pfam" id="PF24572"/>
    </source>
</evidence>
<dbReference type="GO" id="GO:0003723">
    <property type="term" value="F:RNA binding"/>
    <property type="evidence" value="ECO:0007669"/>
    <property type="project" value="UniProtKB-KW"/>
</dbReference>
<evidence type="ECO:0000313" key="14">
    <source>
        <dbReference type="EMBL" id="KAL0925823.1"/>
    </source>
</evidence>
<keyword evidence="3 8" id="KW-0808">Transferase</keyword>
<evidence type="ECO:0000256" key="8">
    <source>
        <dbReference type="RuleBase" id="RU363098"/>
    </source>
</evidence>
<dbReference type="PANTHER" id="PTHR23079">
    <property type="entry name" value="RNA-DEPENDENT RNA POLYMERASE"/>
    <property type="match status" value="1"/>
</dbReference>
<proteinExistence type="inferred from homology"/>
<feature type="domain" description="RDRP core" evidence="9">
    <location>
        <begin position="425"/>
        <end position="1007"/>
    </location>
</feature>
<dbReference type="GO" id="GO:0031047">
    <property type="term" value="P:regulatory ncRNA-mediated gene silencing"/>
    <property type="evidence" value="ECO:0007669"/>
    <property type="project" value="UniProtKB-KW"/>
</dbReference>
<dbReference type="InterPro" id="IPR058752">
    <property type="entry name" value="RDRP_C_head"/>
</dbReference>
<evidence type="ECO:0000256" key="2">
    <source>
        <dbReference type="ARBA" id="ARBA00022484"/>
    </source>
</evidence>
<dbReference type="Pfam" id="PF24572">
    <property type="entry name" value="RBD_RDR6"/>
    <property type="match status" value="1"/>
</dbReference>
<evidence type="ECO:0000256" key="6">
    <source>
        <dbReference type="ARBA" id="ARBA00023158"/>
    </source>
</evidence>
<accession>A0ABD0VMG6</accession>
<dbReference type="Pfam" id="PF26253">
    <property type="entry name" value="RdRP_head"/>
    <property type="match status" value="1"/>
</dbReference>
<evidence type="ECO:0000259" key="13">
    <source>
        <dbReference type="Pfam" id="PF26253"/>
    </source>
</evidence>
<keyword evidence="6 8" id="KW-0943">RNA-mediated gene silencing</keyword>
<dbReference type="InterPro" id="IPR057297">
    <property type="entry name" value="RDR6-like_2nd"/>
</dbReference>
<gene>
    <name evidence="14" type="ORF">M5K25_004193</name>
</gene>
<feature type="domain" description="RDRP helical" evidence="12">
    <location>
        <begin position="324"/>
        <end position="407"/>
    </location>
</feature>
<dbReference type="Proteomes" id="UP001552299">
    <property type="component" value="Unassembled WGS sequence"/>
</dbReference>
<dbReference type="Pfam" id="PF05183">
    <property type="entry name" value="RdRP"/>
    <property type="match status" value="1"/>
</dbReference>
<evidence type="ECO:0000256" key="1">
    <source>
        <dbReference type="ARBA" id="ARBA00005762"/>
    </source>
</evidence>
<evidence type="ECO:0000256" key="4">
    <source>
        <dbReference type="ARBA" id="ARBA00022695"/>
    </source>
</evidence>
<evidence type="ECO:0000256" key="7">
    <source>
        <dbReference type="ARBA" id="ARBA00048744"/>
    </source>
</evidence>